<protein>
    <recommendedName>
        <fullName evidence="16">Receptor-like serine/threonine-protein kinase</fullName>
        <ecNumber evidence="16">2.7.11.1</ecNumber>
    </recommendedName>
</protein>
<feature type="domain" description="Apple" evidence="20">
    <location>
        <begin position="305"/>
        <end position="388"/>
    </location>
</feature>
<dbReference type="Gene3D" id="2.90.10.10">
    <property type="entry name" value="Bulb-type lectin domain"/>
    <property type="match status" value="1"/>
</dbReference>
<feature type="domain" description="Protein kinase" evidence="19">
    <location>
        <begin position="461"/>
        <end position="739"/>
    </location>
</feature>
<dbReference type="GO" id="GO:0048544">
    <property type="term" value="P:recognition of pollen"/>
    <property type="evidence" value="ECO:0007669"/>
    <property type="project" value="InterPro"/>
</dbReference>
<feature type="signal peptide" evidence="18">
    <location>
        <begin position="1"/>
        <end position="27"/>
    </location>
</feature>
<dbReference type="PROSITE" id="PS50948">
    <property type="entry name" value="PAN"/>
    <property type="match status" value="1"/>
</dbReference>
<evidence type="ECO:0000256" key="4">
    <source>
        <dbReference type="ARBA" id="ARBA00022679"/>
    </source>
</evidence>
<evidence type="ECO:0000256" key="12">
    <source>
        <dbReference type="ARBA" id="ARBA00023157"/>
    </source>
</evidence>
<keyword evidence="5 17" id="KW-0812">Transmembrane</keyword>
<dbReference type="PROSITE" id="PS50011">
    <property type="entry name" value="PROTEIN_KINASE_DOM"/>
    <property type="match status" value="1"/>
</dbReference>
<evidence type="ECO:0000256" key="18">
    <source>
        <dbReference type="SAM" id="SignalP"/>
    </source>
</evidence>
<dbReference type="STRING" id="542762.A0A4S4EX52"/>
<dbReference type="SUPFAM" id="SSF56112">
    <property type="entry name" value="Protein kinase-like (PK-like)"/>
    <property type="match status" value="1"/>
</dbReference>
<name>A0A4S4EX52_CAMSN</name>
<dbReference type="CDD" id="cd01098">
    <property type="entry name" value="PAN_AP_plant"/>
    <property type="match status" value="1"/>
</dbReference>
<evidence type="ECO:0000256" key="5">
    <source>
        <dbReference type="ARBA" id="ARBA00022692"/>
    </source>
</evidence>
<dbReference type="InterPro" id="IPR036426">
    <property type="entry name" value="Bulb-type_lectin_dom_sf"/>
</dbReference>
<sequence>MESQAFFIFFFSFASLLSSTFLKFTIAGDTLASNQSLRDGDTLVSTSQRFELGFFSPGSSKFCGNRSLVLLNGTQSIVRSSNLSKVEEGPVARLLDYGNLVLFGKTETNSDSFLWQSFDFPCNMRIPDLKMGENNRTSLDQYLTSWKSGDDPSPGEFIYRVDNHGLPQLVLRMGSIKKYRSGVKLTFFNLPLYNNPAFKTMLEFNNNRLIYIYEPYNSSVFTRLTLNESGLLQRYILNKKNTWDLMFTVPRDLCDSYGYCGPNGICRIYKSPLCECLKGFIPKSQQEWDVLDWSSGYIRSVPLDCQNGQGFVKVVQVKLPDLLEFRLNIGMSIKECEEECLKNCSCIAYANSNISGGGSCCLMWFGDLIDTRESFQDNSDQDIYIRLPASAIDSIHDSNNKKRLVKILLLSATLGILTLGTVCACIIMKIKAKRRALNGKKESLELPLFDFTTIAAATSNFSDANTIGEGGFGPVYKGKLSTEQEIAVKRLSKGSKQGLEEFKNEVTSIAKLQHRNLVRLLGCCIQGEERMLIYEYMCNKSLNYFIYDQNRSALLAWQQRFDIVMGIARGILYLHQDSRLRIIHRDLKASNILLDNDLIPKISDFGLARIFEGEQICAKTKRVIGTNGYMSPEYVIDGKFSVKSDVFSLGVLLLEIVSGKRNRGFHHPNHHHNLLGHAWLLWNEDKALELMEACLKDSSVESQVQRCIQVGLLCVQKLPQDRPTMSSVVFMLGNEEAILPQPKQPGFFIERSSIDTDTATSEEFYTNGEVTITILDAR</sequence>
<evidence type="ECO:0000259" key="19">
    <source>
        <dbReference type="PROSITE" id="PS50011"/>
    </source>
</evidence>
<keyword evidence="11 17" id="KW-0472">Membrane</keyword>
<comment type="catalytic activity">
    <reaction evidence="14 16">
        <text>L-threonyl-[protein] + ATP = O-phospho-L-threonyl-[protein] + ADP + H(+)</text>
        <dbReference type="Rhea" id="RHEA:46608"/>
        <dbReference type="Rhea" id="RHEA-COMP:11060"/>
        <dbReference type="Rhea" id="RHEA-COMP:11605"/>
        <dbReference type="ChEBI" id="CHEBI:15378"/>
        <dbReference type="ChEBI" id="CHEBI:30013"/>
        <dbReference type="ChEBI" id="CHEBI:30616"/>
        <dbReference type="ChEBI" id="CHEBI:61977"/>
        <dbReference type="ChEBI" id="CHEBI:456216"/>
        <dbReference type="EC" id="2.7.11.1"/>
    </reaction>
</comment>
<evidence type="ECO:0000256" key="6">
    <source>
        <dbReference type="ARBA" id="ARBA00022729"/>
    </source>
</evidence>
<evidence type="ECO:0000256" key="7">
    <source>
        <dbReference type="ARBA" id="ARBA00022741"/>
    </source>
</evidence>
<dbReference type="Proteomes" id="UP000306102">
    <property type="component" value="Unassembled WGS sequence"/>
</dbReference>
<dbReference type="Gene3D" id="1.10.510.10">
    <property type="entry name" value="Transferase(Phosphotransferase) domain 1"/>
    <property type="match status" value="1"/>
</dbReference>
<dbReference type="PROSITE" id="PS00108">
    <property type="entry name" value="PROTEIN_KINASE_ST"/>
    <property type="match status" value="1"/>
</dbReference>
<dbReference type="SUPFAM" id="SSF51110">
    <property type="entry name" value="alpha-D-mannose-specific plant lectins"/>
    <property type="match status" value="1"/>
</dbReference>
<dbReference type="Pfam" id="PF07714">
    <property type="entry name" value="PK_Tyr_Ser-Thr"/>
    <property type="match status" value="1"/>
</dbReference>
<dbReference type="InterPro" id="IPR024171">
    <property type="entry name" value="SRK-like_kinase"/>
</dbReference>
<dbReference type="InterPro" id="IPR001245">
    <property type="entry name" value="Ser-Thr/Tyr_kinase_cat_dom"/>
</dbReference>
<dbReference type="SMART" id="SM00108">
    <property type="entry name" value="B_lectin"/>
    <property type="match status" value="1"/>
</dbReference>
<evidence type="ECO:0000256" key="8">
    <source>
        <dbReference type="ARBA" id="ARBA00022777"/>
    </source>
</evidence>
<dbReference type="FunFam" id="3.30.200.20:FF:000195">
    <property type="entry name" value="G-type lectin S-receptor-like serine/threonine-protein kinase"/>
    <property type="match status" value="1"/>
</dbReference>
<dbReference type="Pfam" id="PF00954">
    <property type="entry name" value="S_locus_glycop"/>
    <property type="match status" value="1"/>
</dbReference>
<accession>A0A4S4EX52</accession>
<dbReference type="Pfam" id="PF01453">
    <property type="entry name" value="B_lectin"/>
    <property type="match status" value="1"/>
</dbReference>
<comment type="similarity">
    <text evidence="16">Belongs to the protein kinase superfamily. Ser/Thr protein kinase family.</text>
</comment>
<evidence type="ECO:0000256" key="3">
    <source>
        <dbReference type="ARBA" id="ARBA00022527"/>
    </source>
</evidence>
<keyword evidence="6 18" id="KW-0732">Signal</keyword>
<evidence type="ECO:0000256" key="11">
    <source>
        <dbReference type="ARBA" id="ARBA00023136"/>
    </source>
</evidence>
<evidence type="ECO:0000256" key="15">
    <source>
        <dbReference type="ARBA" id="ARBA00048679"/>
    </source>
</evidence>
<dbReference type="InterPro" id="IPR021820">
    <property type="entry name" value="S-locus_recpt_kinase_C"/>
</dbReference>
<evidence type="ECO:0000256" key="16">
    <source>
        <dbReference type="PIRNR" id="PIRNR000641"/>
    </source>
</evidence>
<evidence type="ECO:0000256" key="13">
    <source>
        <dbReference type="ARBA" id="ARBA00023180"/>
    </source>
</evidence>
<keyword evidence="13" id="KW-0325">Glycoprotein</keyword>
<dbReference type="EMBL" id="SDRB02001305">
    <property type="protein sequence ID" value="THG21603.1"/>
    <property type="molecule type" value="Genomic_DNA"/>
</dbReference>
<evidence type="ECO:0000256" key="10">
    <source>
        <dbReference type="ARBA" id="ARBA00022989"/>
    </source>
</evidence>
<dbReference type="InterPro" id="IPR003609">
    <property type="entry name" value="Pan_app"/>
</dbReference>
<dbReference type="GO" id="GO:0106310">
    <property type="term" value="F:protein serine kinase activity"/>
    <property type="evidence" value="ECO:0007669"/>
    <property type="project" value="RHEA"/>
</dbReference>
<keyword evidence="8 16" id="KW-0418">Kinase</keyword>
<dbReference type="GO" id="GO:0005886">
    <property type="term" value="C:plasma membrane"/>
    <property type="evidence" value="ECO:0007669"/>
    <property type="project" value="UniProtKB-SubCell"/>
</dbReference>
<dbReference type="EC" id="2.7.11.1" evidence="16"/>
<keyword evidence="10 17" id="KW-1133">Transmembrane helix</keyword>
<dbReference type="InterPro" id="IPR000858">
    <property type="entry name" value="S_locus_glycoprot_dom"/>
</dbReference>
<keyword evidence="22" id="KW-1185">Reference proteome</keyword>
<gene>
    <name evidence="21" type="ORF">TEA_019616</name>
</gene>
<dbReference type="Gene3D" id="3.30.200.20">
    <property type="entry name" value="Phosphorylase Kinase, domain 1"/>
    <property type="match status" value="1"/>
</dbReference>
<feature type="transmembrane region" description="Helical" evidence="17">
    <location>
        <begin position="407"/>
        <end position="428"/>
    </location>
</feature>
<comment type="subcellular location">
    <subcellularLocation>
        <location evidence="1">Cell membrane</location>
        <topology evidence="1">Single-pass type I membrane protein</topology>
    </subcellularLocation>
</comment>
<dbReference type="CDD" id="cd14066">
    <property type="entry name" value="STKc_IRAK"/>
    <property type="match status" value="1"/>
</dbReference>
<organism evidence="21 22">
    <name type="scientific">Camellia sinensis var. sinensis</name>
    <name type="common">China tea</name>
    <dbReference type="NCBI Taxonomy" id="542762"/>
    <lineage>
        <taxon>Eukaryota</taxon>
        <taxon>Viridiplantae</taxon>
        <taxon>Streptophyta</taxon>
        <taxon>Embryophyta</taxon>
        <taxon>Tracheophyta</taxon>
        <taxon>Spermatophyta</taxon>
        <taxon>Magnoliopsida</taxon>
        <taxon>eudicotyledons</taxon>
        <taxon>Gunneridae</taxon>
        <taxon>Pentapetalae</taxon>
        <taxon>asterids</taxon>
        <taxon>Ericales</taxon>
        <taxon>Theaceae</taxon>
        <taxon>Camellia</taxon>
    </lineage>
</organism>
<dbReference type="InterPro" id="IPR008271">
    <property type="entry name" value="Ser/Thr_kinase_AS"/>
</dbReference>
<comment type="caution">
    <text evidence="21">The sequence shown here is derived from an EMBL/GenBank/DDBJ whole genome shotgun (WGS) entry which is preliminary data.</text>
</comment>
<keyword evidence="9 16" id="KW-0067">ATP-binding</keyword>
<reference evidence="21 22" key="1">
    <citation type="journal article" date="2018" name="Proc. Natl. Acad. Sci. U.S.A.">
        <title>Draft genome sequence of Camellia sinensis var. sinensis provides insights into the evolution of the tea genome and tea quality.</title>
        <authorList>
            <person name="Wei C."/>
            <person name="Yang H."/>
            <person name="Wang S."/>
            <person name="Zhao J."/>
            <person name="Liu C."/>
            <person name="Gao L."/>
            <person name="Xia E."/>
            <person name="Lu Y."/>
            <person name="Tai Y."/>
            <person name="She G."/>
            <person name="Sun J."/>
            <person name="Cao H."/>
            <person name="Tong W."/>
            <person name="Gao Q."/>
            <person name="Li Y."/>
            <person name="Deng W."/>
            <person name="Jiang X."/>
            <person name="Wang W."/>
            <person name="Chen Q."/>
            <person name="Zhang S."/>
            <person name="Li H."/>
            <person name="Wu J."/>
            <person name="Wang P."/>
            <person name="Li P."/>
            <person name="Shi C."/>
            <person name="Zheng F."/>
            <person name="Jian J."/>
            <person name="Huang B."/>
            <person name="Shan D."/>
            <person name="Shi M."/>
            <person name="Fang C."/>
            <person name="Yue Y."/>
            <person name="Li F."/>
            <person name="Li D."/>
            <person name="Wei S."/>
            <person name="Han B."/>
            <person name="Jiang C."/>
            <person name="Yin Y."/>
            <person name="Xia T."/>
            <person name="Zhang Z."/>
            <person name="Bennetzen J.L."/>
            <person name="Zhao S."/>
            <person name="Wan X."/>
        </authorList>
    </citation>
    <scope>NUCLEOTIDE SEQUENCE [LARGE SCALE GENOMIC DNA]</scope>
    <source>
        <strain evidence="22">cv. Shuchazao</strain>
        <tissue evidence="21">Leaf</tissue>
    </source>
</reference>
<dbReference type="GO" id="GO:0004674">
    <property type="term" value="F:protein serine/threonine kinase activity"/>
    <property type="evidence" value="ECO:0007669"/>
    <property type="project" value="UniProtKB-KW"/>
</dbReference>
<dbReference type="Pfam" id="PF08276">
    <property type="entry name" value="PAN_2"/>
    <property type="match status" value="1"/>
</dbReference>
<keyword evidence="12" id="KW-1015">Disulfide bond</keyword>
<dbReference type="SMART" id="SM00220">
    <property type="entry name" value="S_TKc"/>
    <property type="match status" value="1"/>
</dbReference>
<dbReference type="PANTHER" id="PTHR27002:SF214">
    <property type="entry name" value="RECEPTOR-LIKE SERINE_THREONINE-PROTEIN KINASE"/>
    <property type="match status" value="1"/>
</dbReference>
<dbReference type="InterPro" id="IPR001480">
    <property type="entry name" value="Bulb-type_lectin_dom"/>
</dbReference>
<proteinExistence type="inferred from homology"/>
<dbReference type="FunFam" id="1.10.510.10:FF:001019">
    <property type="entry name" value="G-type lectin S-receptor-like serine/threonine-protein kinase B120"/>
    <property type="match status" value="1"/>
</dbReference>
<keyword evidence="3 16" id="KW-0723">Serine/threonine-protein kinase</keyword>
<dbReference type="InterPro" id="IPR011009">
    <property type="entry name" value="Kinase-like_dom_sf"/>
</dbReference>
<evidence type="ECO:0000259" key="20">
    <source>
        <dbReference type="PROSITE" id="PS50948"/>
    </source>
</evidence>
<dbReference type="PIRSF" id="PIRSF000641">
    <property type="entry name" value="SRK"/>
    <property type="match status" value="1"/>
</dbReference>
<evidence type="ECO:0000256" key="17">
    <source>
        <dbReference type="SAM" id="Phobius"/>
    </source>
</evidence>
<evidence type="ECO:0000313" key="22">
    <source>
        <dbReference type="Proteomes" id="UP000306102"/>
    </source>
</evidence>
<evidence type="ECO:0000313" key="21">
    <source>
        <dbReference type="EMBL" id="THG21603.1"/>
    </source>
</evidence>
<dbReference type="PANTHER" id="PTHR27002">
    <property type="entry name" value="RECEPTOR-LIKE SERINE/THREONINE-PROTEIN KINASE SD1-8"/>
    <property type="match status" value="1"/>
</dbReference>
<keyword evidence="2" id="KW-1003">Cell membrane</keyword>
<evidence type="ECO:0000256" key="1">
    <source>
        <dbReference type="ARBA" id="ARBA00004251"/>
    </source>
</evidence>
<dbReference type="Pfam" id="PF11883">
    <property type="entry name" value="DUF3403"/>
    <property type="match status" value="1"/>
</dbReference>
<evidence type="ECO:0000256" key="9">
    <source>
        <dbReference type="ARBA" id="ARBA00022840"/>
    </source>
</evidence>
<dbReference type="SMART" id="SM00473">
    <property type="entry name" value="PAN_AP"/>
    <property type="match status" value="1"/>
</dbReference>
<keyword evidence="4 16" id="KW-0808">Transferase</keyword>
<dbReference type="AlphaFoldDB" id="A0A4S4EX52"/>
<evidence type="ECO:0000256" key="2">
    <source>
        <dbReference type="ARBA" id="ARBA00022475"/>
    </source>
</evidence>
<dbReference type="GO" id="GO:0005524">
    <property type="term" value="F:ATP binding"/>
    <property type="evidence" value="ECO:0007669"/>
    <property type="project" value="UniProtKB-KW"/>
</dbReference>
<feature type="chain" id="PRO_5020289200" description="Receptor-like serine/threonine-protein kinase" evidence="18">
    <location>
        <begin position="28"/>
        <end position="778"/>
    </location>
</feature>
<dbReference type="InterPro" id="IPR000719">
    <property type="entry name" value="Prot_kinase_dom"/>
</dbReference>
<dbReference type="FunFam" id="1.10.510.10:FF:001270">
    <property type="entry name" value="Uncharacterized protein"/>
    <property type="match status" value="1"/>
</dbReference>
<comment type="catalytic activity">
    <reaction evidence="15 16">
        <text>L-seryl-[protein] + ATP = O-phospho-L-seryl-[protein] + ADP + H(+)</text>
        <dbReference type="Rhea" id="RHEA:17989"/>
        <dbReference type="Rhea" id="RHEA-COMP:9863"/>
        <dbReference type="Rhea" id="RHEA-COMP:11604"/>
        <dbReference type="ChEBI" id="CHEBI:15378"/>
        <dbReference type="ChEBI" id="CHEBI:29999"/>
        <dbReference type="ChEBI" id="CHEBI:30616"/>
        <dbReference type="ChEBI" id="CHEBI:83421"/>
        <dbReference type="ChEBI" id="CHEBI:456216"/>
        <dbReference type="EC" id="2.7.11.1"/>
    </reaction>
</comment>
<evidence type="ECO:0000256" key="14">
    <source>
        <dbReference type="ARBA" id="ARBA00047899"/>
    </source>
</evidence>
<keyword evidence="7 16" id="KW-0547">Nucleotide-binding</keyword>